<evidence type="ECO:0000256" key="1">
    <source>
        <dbReference type="SAM" id="SignalP"/>
    </source>
</evidence>
<accession>A0A368SH83</accession>
<gene>
    <name evidence="2" type="ORF">SETIT_9G161300v2</name>
</gene>
<dbReference type="AlphaFoldDB" id="A0A368SH83"/>
<protein>
    <submittedName>
        <fullName evidence="2">Uncharacterized protein</fullName>
    </submittedName>
</protein>
<organism evidence="2">
    <name type="scientific">Setaria italica</name>
    <name type="common">Foxtail millet</name>
    <name type="synonym">Panicum italicum</name>
    <dbReference type="NCBI Taxonomy" id="4555"/>
    <lineage>
        <taxon>Eukaryota</taxon>
        <taxon>Viridiplantae</taxon>
        <taxon>Streptophyta</taxon>
        <taxon>Embryophyta</taxon>
        <taxon>Tracheophyta</taxon>
        <taxon>Spermatophyta</taxon>
        <taxon>Magnoliopsida</taxon>
        <taxon>Liliopsida</taxon>
        <taxon>Poales</taxon>
        <taxon>Poaceae</taxon>
        <taxon>PACMAD clade</taxon>
        <taxon>Panicoideae</taxon>
        <taxon>Panicodae</taxon>
        <taxon>Paniceae</taxon>
        <taxon>Cenchrinae</taxon>
        <taxon>Setaria</taxon>
    </lineage>
</organism>
<feature type="chain" id="PRO_5016761902" evidence="1">
    <location>
        <begin position="20"/>
        <end position="146"/>
    </location>
</feature>
<sequence>MAGVHTLFLLVRLELGLLASSTTRQNAFVPPITFGDCGGGDASSEDEFVRYAYSHLEKSGWSLLFRVVLTLFALGSRAVLAALDLDSLGDDMADGHFGLLRCSTIQVRIGVFGAPIDVALKLYVASLEASMSRWEPAPSCKLGMSL</sequence>
<feature type="signal peptide" evidence="1">
    <location>
        <begin position="1"/>
        <end position="19"/>
    </location>
</feature>
<keyword evidence="1" id="KW-0732">Signal</keyword>
<dbReference type="EMBL" id="CM003536">
    <property type="protein sequence ID" value="RCV41758.1"/>
    <property type="molecule type" value="Genomic_DNA"/>
</dbReference>
<proteinExistence type="predicted"/>
<reference evidence="2" key="2">
    <citation type="submission" date="2015-07" db="EMBL/GenBank/DDBJ databases">
        <authorList>
            <person name="Noorani M."/>
        </authorList>
    </citation>
    <scope>NUCLEOTIDE SEQUENCE</scope>
    <source>
        <strain evidence="2">Yugu1</strain>
    </source>
</reference>
<reference evidence="2" key="1">
    <citation type="journal article" date="2012" name="Nat. Biotechnol.">
        <title>Reference genome sequence of the model plant Setaria.</title>
        <authorList>
            <person name="Bennetzen J.L."/>
            <person name="Schmutz J."/>
            <person name="Wang H."/>
            <person name="Percifield R."/>
            <person name="Hawkins J."/>
            <person name="Pontaroli A.C."/>
            <person name="Estep M."/>
            <person name="Feng L."/>
            <person name="Vaughn J.N."/>
            <person name="Grimwood J."/>
            <person name="Jenkins J."/>
            <person name="Barry K."/>
            <person name="Lindquist E."/>
            <person name="Hellsten U."/>
            <person name="Deshpande S."/>
            <person name="Wang X."/>
            <person name="Wu X."/>
            <person name="Mitros T."/>
            <person name="Triplett J."/>
            <person name="Yang X."/>
            <person name="Ye C.Y."/>
            <person name="Mauro-Herrera M."/>
            <person name="Wang L."/>
            <person name="Li P."/>
            <person name="Sharma M."/>
            <person name="Sharma R."/>
            <person name="Ronald P.C."/>
            <person name="Panaud O."/>
            <person name="Kellogg E.A."/>
            <person name="Brutnell T.P."/>
            <person name="Doust A.N."/>
            <person name="Tuskan G.A."/>
            <person name="Rokhsar D."/>
            <person name="Devos K.M."/>
        </authorList>
    </citation>
    <scope>NUCLEOTIDE SEQUENCE [LARGE SCALE GENOMIC DNA]</scope>
    <source>
        <strain evidence="2">Yugu1</strain>
    </source>
</reference>
<name>A0A368SH83_SETIT</name>
<evidence type="ECO:0000313" key="2">
    <source>
        <dbReference type="EMBL" id="RCV41758.1"/>
    </source>
</evidence>